<feature type="region of interest" description="Disordered" evidence="2">
    <location>
        <begin position="1"/>
        <end position="205"/>
    </location>
</feature>
<evidence type="ECO:0000256" key="1">
    <source>
        <dbReference type="SAM" id="Coils"/>
    </source>
</evidence>
<accession>A0AAN7SY12</accession>
<dbReference type="EMBL" id="JAVRRJ010000005">
    <property type="protein sequence ID" value="KAK5084498.1"/>
    <property type="molecule type" value="Genomic_DNA"/>
</dbReference>
<feature type="compositionally biased region" description="Basic and acidic residues" evidence="2">
    <location>
        <begin position="168"/>
        <end position="177"/>
    </location>
</feature>
<keyword evidence="1" id="KW-0175">Coiled coil</keyword>
<feature type="compositionally biased region" description="Polar residues" evidence="2">
    <location>
        <begin position="9"/>
        <end position="21"/>
    </location>
</feature>
<evidence type="ECO:0000313" key="3">
    <source>
        <dbReference type="EMBL" id="KAK5084498.1"/>
    </source>
</evidence>
<feature type="compositionally biased region" description="Low complexity" evidence="2">
    <location>
        <begin position="23"/>
        <end position="32"/>
    </location>
</feature>
<dbReference type="Proteomes" id="UP001309876">
    <property type="component" value="Unassembled WGS sequence"/>
</dbReference>
<sequence length="731" mass="80550">MSDLYAMNQPGSNSARYQDSKAQADAAAAAQAGITTPRQIMAARNARKAQQEASLRQTQETDPSRRRQQEDVVGVAPDSRRQQTSRINYTDAEPTARLPAGQNVTIGGRADTIPTTNGIASRSGNTTLNQGQLRSGAAQQTYNPTQSQLPSSLQAGQPPADASRIQRNRTEAYEKLEMPAVADARASQQQRSNQPQTSGPAPSTRAAFPHAFERLQQNTDELEFKPIDKQMARQITDLSAAGANLFHAVVELQRLRASSERKFQRWFFETRNEQEAAAEKYADLQKQLQAERQNRPQISNATMDSLRAEKVKADELVREMRRELQISKEEARRAWEELGRREQEERERTIALRSGEPTLIGGVQVLPMQGLTSRHNTSASQRPVTRDGPYQGGPSATLMGGQQPLSRSQESLDSPTQEQHQFRYQADATSPTDTDPFIETAPRSVPPPLRHEPDTHFMTTGSPQGRQTTAQAMAAARAVTSPAQSQHSTHNRSEGPSYIPSTRSGAGSIQSDEEYHLGPDGQYLRDPQGRPIPYRQPLGGYEEVASDDEDHAADVEREQMLAQQYAQRQQQSRYTPQGQPAHTPSRSPQHYPQSVYAQTTTTPLMQIQQTPFHNDSPAQSRHTASSTLSPATPQQPPPTARLASPSHNNPADYEGAAYGDDDEEEEGMYPPPPPDPVAQTSSTQARTHHVPTRLSDIPEERTDASRSSRAFSATPTTTSDTLQGGILGTRR</sequence>
<feature type="coiled-coil region" evidence="1">
    <location>
        <begin position="271"/>
        <end position="330"/>
    </location>
</feature>
<keyword evidence="4" id="KW-1185">Reference proteome</keyword>
<feature type="compositionally biased region" description="Polar residues" evidence="2">
    <location>
        <begin position="51"/>
        <end position="61"/>
    </location>
</feature>
<feature type="compositionally biased region" description="Polar residues" evidence="2">
    <location>
        <begin position="575"/>
        <end position="629"/>
    </location>
</feature>
<feature type="compositionally biased region" description="Polar residues" evidence="2">
    <location>
        <begin position="186"/>
        <end position="201"/>
    </location>
</feature>
<feature type="compositionally biased region" description="Polar residues" evidence="2">
    <location>
        <begin position="403"/>
        <end position="419"/>
    </location>
</feature>
<evidence type="ECO:0000256" key="2">
    <source>
        <dbReference type="SAM" id="MobiDB-lite"/>
    </source>
</evidence>
<proteinExistence type="predicted"/>
<feature type="compositionally biased region" description="Basic and acidic residues" evidence="2">
    <location>
        <begin position="696"/>
        <end position="706"/>
    </location>
</feature>
<protein>
    <submittedName>
        <fullName evidence="3">Uncharacterized protein</fullName>
    </submittedName>
</protein>
<feature type="compositionally biased region" description="Polar residues" evidence="2">
    <location>
        <begin position="707"/>
        <end position="722"/>
    </location>
</feature>
<reference evidence="3 4" key="1">
    <citation type="submission" date="2023-08" db="EMBL/GenBank/DDBJ databases">
        <title>Black Yeasts Isolated from many extreme environments.</title>
        <authorList>
            <person name="Coleine C."/>
            <person name="Stajich J.E."/>
            <person name="Selbmann L."/>
        </authorList>
    </citation>
    <scope>NUCLEOTIDE SEQUENCE [LARGE SCALE GENOMIC DNA]</scope>
    <source>
        <strain evidence="3 4">CCFEE 5910</strain>
    </source>
</reference>
<evidence type="ECO:0000313" key="4">
    <source>
        <dbReference type="Proteomes" id="UP001309876"/>
    </source>
</evidence>
<feature type="compositionally biased region" description="Low complexity" evidence="2">
    <location>
        <begin position="562"/>
        <end position="574"/>
    </location>
</feature>
<organism evidence="3 4">
    <name type="scientific">Lithohypha guttulata</name>
    <dbReference type="NCBI Taxonomy" id="1690604"/>
    <lineage>
        <taxon>Eukaryota</taxon>
        <taxon>Fungi</taxon>
        <taxon>Dikarya</taxon>
        <taxon>Ascomycota</taxon>
        <taxon>Pezizomycotina</taxon>
        <taxon>Eurotiomycetes</taxon>
        <taxon>Chaetothyriomycetidae</taxon>
        <taxon>Chaetothyriales</taxon>
        <taxon>Trichomeriaceae</taxon>
        <taxon>Lithohypha</taxon>
    </lineage>
</organism>
<comment type="caution">
    <text evidence="3">The sequence shown here is derived from an EMBL/GenBank/DDBJ whole genome shotgun (WGS) entry which is preliminary data.</text>
</comment>
<feature type="compositionally biased region" description="Polar residues" evidence="2">
    <location>
        <begin position="499"/>
        <end position="510"/>
    </location>
</feature>
<feature type="region of interest" description="Disordered" evidence="2">
    <location>
        <begin position="372"/>
        <end position="731"/>
    </location>
</feature>
<feature type="compositionally biased region" description="Polar residues" evidence="2">
    <location>
        <begin position="113"/>
        <end position="155"/>
    </location>
</feature>
<feature type="compositionally biased region" description="Polar residues" evidence="2">
    <location>
        <begin position="372"/>
        <end position="383"/>
    </location>
</feature>
<feature type="compositionally biased region" description="Low complexity" evidence="2">
    <location>
        <begin position="466"/>
        <end position="478"/>
    </location>
</feature>
<dbReference type="AlphaFoldDB" id="A0AAN7SY12"/>
<gene>
    <name evidence="3" type="ORF">LTR05_005575</name>
</gene>
<name>A0AAN7SY12_9EURO</name>